<name>A0ABM1RED0_CAMSA</name>
<keyword evidence="2" id="KW-1185">Reference proteome</keyword>
<reference evidence="3" key="2">
    <citation type="submission" date="2025-08" db="UniProtKB">
        <authorList>
            <consortium name="RefSeq"/>
        </authorList>
    </citation>
    <scope>IDENTIFICATION</scope>
    <source>
        <tissue evidence="3">Leaf</tissue>
    </source>
</reference>
<dbReference type="PANTHER" id="PTHR31228:SF40">
    <property type="entry name" value="CYSTATIN_MONELLIN SUPERFAMILY PROTEIN"/>
    <property type="match status" value="1"/>
</dbReference>
<evidence type="ECO:0000313" key="2">
    <source>
        <dbReference type="Proteomes" id="UP000694864"/>
    </source>
</evidence>
<feature type="region of interest" description="Disordered" evidence="1">
    <location>
        <begin position="34"/>
        <end position="83"/>
    </location>
</feature>
<accession>A0ABM1RED0</accession>
<feature type="compositionally biased region" description="Acidic residues" evidence="1">
    <location>
        <begin position="34"/>
        <end position="49"/>
    </location>
</feature>
<sequence length="313" mass="35646">MTTVMSYDVDVTAKRVSDKFNFSPMEKQNLVEEEYIESETESEETESEGDGSVTVGKYRRLEDVEETEPEWDVDSFDGREYESDPEIRDSFANENDYMEYREGRIQALENRGFKPDPFNFIGAIQNLDGPAYGNMTNREYLAGLASMCVKKLNEVKGKTVEFVRIVRATRNAGGASWKLYITFMAREYPNGPLLEYQAKAMNFVGDSRDPVPILCRPAPKPLMDGRVCVLVGEWTCSDIGLWEFSVRHRKMTRFMSIERETMFVGVKAKIGELLGVKQEESNTELSFWHPGDTVVFTQGKMPPVSVGSDVEFQ</sequence>
<dbReference type="PANTHER" id="PTHR31228">
    <property type="entry name" value="CYSTATIN/MONELLIN SUPERFAMILY PROTEIN"/>
    <property type="match status" value="1"/>
</dbReference>
<evidence type="ECO:0000313" key="3">
    <source>
        <dbReference type="RefSeq" id="XP_019097368.1"/>
    </source>
</evidence>
<dbReference type="GeneID" id="109131158"/>
<dbReference type="NCBIfam" id="TIGR01638">
    <property type="entry name" value="Atha_cystat_rel"/>
    <property type="match status" value="1"/>
</dbReference>
<reference evidence="2" key="1">
    <citation type="journal article" date="2014" name="Nat. Commun.">
        <title>The emerging biofuel crop Camelina sativa retains a highly undifferentiated hexaploid genome structure.</title>
        <authorList>
            <person name="Kagale S."/>
            <person name="Koh C."/>
            <person name="Nixon J."/>
            <person name="Bollina V."/>
            <person name="Clarke W.E."/>
            <person name="Tuteja R."/>
            <person name="Spillane C."/>
            <person name="Robinson S.J."/>
            <person name="Links M.G."/>
            <person name="Clarke C."/>
            <person name="Higgins E.E."/>
            <person name="Huebert T."/>
            <person name="Sharpe A.G."/>
            <person name="Parkin I.A."/>
        </authorList>
    </citation>
    <scope>NUCLEOTIDE SEQUENCE [LARGE SCALE GENOMIC DNA]</scope>
    <source>
        <strain evidence="2">cv. DH55</strain>
    </source>
</reference>
<organism evidence="2 3">
    <name type="scientific">Camelina sativa</name>
    <name type="common">False flax</name>
    <name type="synonym">Myagrum sativum</name>
    <dbReference type="NCBI Taxonomy" id="90675"/>
    <lineage>
        <taxon>Eukaryota</taxon>
        <taxon>Viridiplantae</taxon>
        <taxon>Streptophyta</taxon>
        <taxon>Embryophyta</taxon>
        <taxon>Tracheophyta</taxon>
        <taxon>Spermatophyta</taxon>
        <taxon>Magnoliopsida</taxon>
        <taxon>eudicotyledons</taxon>
        <taxon>Gunneridae</taxon>
        <taxon>Pentapetalae</taxon>
        <taxon>rosids</taxon>
        <taxon>malvids</taxon>
        <taxon>Brassicales</taxon>
        <taxon>Brassicaceae</taxon>
        <taxon>Camelineae</taxon>
        <taxon>Camelina</taxon>
    </lineage>
</organism>
<dbReference type="RefSeq" id="XP_019097368.1">
    <property type="nucleotide sequence ID" value="XM_019241823.1"/>
</dbReference>
<protein>
    <submittedName>
        <fullName evidence="3">Uncharacterized protein LOC109131158</fullName>
    </submittedName>
</protein>
<proteinExistence type="predicted"/>
<dbReference type="Proteomes" id="UP000694864">
    <property type="component" value="Chromosome 20"/>
</dbReference>
<dbReference type="InterPro" id="IPR006525">
    <property type="entry name" value="Cystatin-related_pln"/>
</dbReference>
<evidence type="ECO:0000256" key="1">
    <source>
        <dbReference type="SAM" id="MobiDB-lite"/>
    </source>
</evidence>
<feature type="compositionally biased region" description="Acidic residues" evidence="1">
    <location>
        <begin position="63"/>
        <end position="75"/>
    </location>
</feature>
<gene>
    <name evidence="3" type="primary">LOC109131158</name>
</gene>